<dbReference type="KEGG" id="skn:SKUN_001431"/>
<evidence type="ECO:0000313" key="2">
    <source>
        <dbReference type="EMBL" id="ALA98295.1"/>
    </source>
</evidence>
<dbReference type="GO" id="GO:0004803">
    <property type="term" value="F:transposase activity"/>
    <property type="evidence" value="ECO:0007669"/>
    <property type="project" value="TreeGrafter"/>
</dbReference>
<name>A0A0K2JI86_SPIKU</name>
<gene>
    <name evidence="2" type="ORF">SKUN_001431</name>
</gene>
<dbReference type="SUPFAM" id="SSF53098">
    <property type="entry name" value="Ribonuclease H-like"/>
    <property type="match status" value="1"/>
</dbReference>
<keyword evidence="3" id="KW-1185">Reference proteome</keyword>
<dbReference type="GO" id="GO:0005829">
    <property type="term" value="C:cytosol"/>
    <property type="evidence" value="ECO:0007669"/>
    <property type="project" value="TreeGrafter"/>
</dbReference>
<dbReference type="GO" id="GO:0015074">
    <property type="term" value="P:DNA integration"/>
    <property type="evidence" value="ECO:0007669"/>
    <property type="project" value="InterPro"/>
</dbReference>
<dbReference type="AlphaFoldDB" id="A0A0K2JI86"/>
<dbReference type="PROSITE" id="PS50994">
    <property type="entry name" value="INTEGRASE"/>
    <property type="match status" value="1"/>
</dbReference>
<reference evidence="2 3" key="1">
    <citation type="journal article" date="2015" name="Genome Announc.">
        <title>Complete Genome Sequence of Spiroplasma kunkelii Strain CR2-3x, Causal Agent of Corn Stunt Disease in Zea mays L.</title>
        <authorList>
            <person name="Davis R.E."/>
            <person name="Shao J."/>
            <person name="Dally E.L."/>
            <person name="Zhao Y."/>
            <person name="Gasparich G.E."/>
            <person name="Gaynor B.J."/>
            <person name="Athey J.C."/>
            <person name="Harrison N.A."/>
            <person name="Donofrio N."/>
        </authorList>
    </citation>
    <scope>NUCLEOTIDE SEQUENCE [LARGE SCALE GENOMIC DNA]</scope>
    <source>
        <strain evidence="2 3">CR2-3x</strain>
    </source>
</reference>
<dbReference type="GO" id="GO:0003676">
    <property type="term" value="F:nucleic acid binding"/>
    <property type="evidence" value="ECO:0007669"/>
    <property type="project" value="InterPro"/>
</dbReference>
<dbReference type="PANTHER" id="PTHR10948:SF23">
    <property type="entry name" value="TRANSPOSASE INSI FOR INSERTION SEQUENCE ELEMENT IS30A-RELATED"/>
    <property type="match status" value="1"/>
</dbReference>
<dbReference type="EMBL" id="CP010899">
    <property type="protein sequence ID" value="ALA98295.1"/>
    <property type="molecule type" value="Genomic_DNA"/>
</dbReference>
<dbReference type="InterPro" id="IPR051917">
    <property type="entry name" value="Transposase-Integrase"/>
</dbReference>
<organism evidence="2 3">
    <name type="scientific">Spiroplasma kunkelii CR2-3x</name>
    <dbReference type="NCBI Taxonomy" id="273035"/>
    <lineage>
        <taxon>Bacteria</taxon>
        <taxon>Bacillati</taxon>
        <taxon>Mycoplasmatota</taxon>
        <taxon>Mollicutes</taxon>
        <taxon>Entomoplasmatales</taxon>
        <taxon>Spiroplasmataceae</taxon>
        <taxon>Spiroplasma</taxon>
    </lineage>
</organism>
<dbReference type="InterPro" id="IPR012337">
    <property type="entry name" value="RNaseH-like_sf"/>
</dbReference>
<accession>A0A0K2JI86</accession>
<proteinExistence type="predicted"/>
<dbReference type="PATRIC" id="fig|273035.7.peg.1772"/>
<dbReference type="Gene3D" id="3.30.420.10">
    <property type="entry name" value="Ribonuclease H-like superfamily/Ribonuclease H"/>
    <property type="match status" value="1"/>
</dbReference>
<dbReference type="PANTHER" id="PTHR10948">
    <property type="entry name" value="TRANSPOSASE"/>
    <property type="match status" value="1"/>
</dbReference>
<sequence>MEVLSKFKDMVINNNLIGKMKGIITDRGKKFSKWREMEIFAETQVYFCDVGKPQQKPLIEYMNSELRKWFPLGTDFNNVSQKRIDWVVNNVINEKLQPCLNWISAKEVFLQNIK</sequence>
<dbReference type="Proteomes" id="UP000062963">
    <property type="component" value="Chromosome"/>
</dbReference>
<protein>
    <submittedName>
        <fullName evidence="2">Spiroplasmavirus-related protein</fullName>
    </submittedName>
</protein>
<dbReference type="InterPro" id="IPR036397">
    <property type="entry name" value="RNaseH_sf"/>
</dbReference>
<evidence type="ECO:0000259" key="1">
    <source>
        <dbReference type="PROSITE" id="PS50994"/>
    </source>
</evidence>
<dbReference type="GO" id="GO:0032196">
    <property type="term" value="P:transposition"/>
    <property type="evidence" value="ECO:0007669"/>
    <property type="project" value="TreeGrafter"/>
</dbReference>
<dbReference type="InterPro" id="IPR001584">
    <property type="entry name" value="Integrase_cat-core"/>
</dbReference>
<dbReference type="STRING" id="273035.SKUN_001431"/>
<feature type="domain" description="Integrase catalytic" evidence="1">
    <location>
        <begin position="1"/>
        <end position="113"/>
    </location>
</feature>
<evidence type="ECO:0000313" key="3">
    <source>
        <dbReference type="Proteomes" id="UP000062963"/>
    </source>
</evidence>